<dbReference type="PANTHER" id="PTHR28266">
    <property type="entry name" value="54S RIBOSOMAL PROTEIN L20, MITOCHONDRIAL"/>
    <property type="match status" value="1"/>
</dbReference>
<accession>A0A0P1KX80</accession>
<dbReference type="InterPro" id="IPR024388">
    <property type="entry name" value="Ribosomal_mL58"/>
</dbReference>
<feature type="compositionally biased region" description="Basic and acidic residues" evidence="1">
    <location>
        <begin position="184"/>
        <end position="199"/>
    </location>
</feature>
<sequence length="199" mass="23064">MSSIRQLHMSALLRQDVQKTSKNLKKIVQLKSVPNLYNPKSSASNYKGVLRAKVQPGVYFQPSQASSTGSINSETIPKAFLPKDDPRRRFVQMLRPRENLQSTWAPALHQKKEKSYHLAPEQVAEIQKLRSENPEKYTRKVLAQQFGVSPLFISLVSSAPKSRVTEMAERLEQIQQKWHPKRSLAREDRKKRKELWYRA</sequence>
<name>A0A0P1KX80_9SACH</name>
<evidence type="ECO:0000256" key="1">
    <source>
        <dbReference type="SAM" id="MobiDB-lite"/>
    </source>
</evidence>
<dbReference type="GO" id="GO:0005762">
    <property type="term" value="C:mitochondrial large ribosomal subunit"/>
    <property type="evidence" value="ECO:0007669"/>
    <property type="project" value="TreeGrafter"/>
</dbReference>
<proteinExistence type="predicted"/>
<organism evidence="2 3">
    <name type="scientific">Lachancea quebecensis</name>
    <dbReference type="NCBI Taxonomy" id="1654605"/>
    <lineage>
        <taxon>Eukaryota</taxon>
        <taxon>Fungi</taxon>
        <taxon>Dikarya</taxon>
        <taxon>Ascomycota</taxon>
        <taxon>Saccharomycotina</taxon>
        <taxon>Saccharomycetes</taxon>
        <taxon>Saccharomycetales</taxon>
        <taxon>Saccharomycetaceae</taxon>
        <taxon>Lachancea</taxon>
    </lineage>
</organism>
<evidence type="ECO:0000313" key="2">
    <source>
        <dbReference type="EMBL" id="CUS24822.1"/>
    </source>
</evidence>
<dbReference type="Proteomes" id="UP000236544">
    <property type="component" value="Unassembled WGS sequence"/>
</dbReference>
<dbReference type="EMBL" id="LN890575">
    <property type="protein sequence ID" value="CUS24822.1"/>
    <property type="molecule type" value="Genomic_DNA"/>
</dbReference>
<reference evidence="3" key="1">
    <citation type="submission" date="2015-10" db="EMBL/GenBank/DDBJ databases">
        <authorList>
            <person name="Devillers H."/>
        </authorList>
    </citation>
    <scope>NUCLEOTIDE SEQUENCE [LARGE SCALE GENOMIC DNA]</scope>
</reference>
<dbReference type="GO" id="GO:0003735">
    <property type="term" value="F:structural constituent of ribosome"/>
    <property type="evidence" value="ECO:0007669"/>
    <property type="project" value="TreeGrafter"/>
</dbReference>
<dbReference type="Pfam" id="PF12824">
    <property type="entry name" value="MRP-L20"/>
    <property type="match status" value="1"/>
</dbReference>
<gene>
    <name evidence="2" type="ORF">LAQU0_S20e00650g</name>
</gene>
<protein>
    <submittedName>
        <fullName evidence="2">LAQU0S20e00650g1_1</fullName>
    </submittedName>
</protein>
<feature type="region of interest" description="Disordered" evidence="1">
    <location>
        <begin position="177"/>
        <end position="199"/>
    </location>
</feature>
<evidence type="ECO:0000313" key="3">
    <source>
        <dbReference type="Proteomes" id="UP000236544"/>
    </source>
</evidence>
<dbReference type="AlphaFoldDB" id="A0A0P1KX80"/>
<dbReference type="OrthoDB" id="6021263at2759"/>
<keyword evidence="3" id="KW-1185">Reference proteome</keyword>
<dbReference type="PANTHER" id="PTHR28266:SF1">
    <property type="entry name" value="LARGE RIBOSOMAL SUBUNIT PROTEIN ML58"/>
    <property type="match status" value="1"/>
</dbReference>